<evidence type="ECO:0000313" key="3">
    <source>
        <dbReference type="Proteomes" id="UP000001740"/>
    </source>
</evidence>
<evidence type="ECO:0000256" key="1">
    <source>
        <dbReference type="SAM" id="Phobius"/>
    </source>
</evidence>
<accession>A0A0K0GIM5</accession>
<evidence type="ECO:0000313" key="2">
    <source>
        <dbReference type="EMBL" id="ACD58054.1"/>
    </source>
</evidence>
<dbReference type="KEGG" id="xop:PXO_04800"/>
<protein>
    <recommendedName>
        <fullName evidence="4">Transmembrane protein</fullName>
    </recommendedName>
</protein>
<dbReference type="HOGENOM" id="CLU_140410_0_0_6"/>
<feature type="transmembrane region" description="Helical" evidence="1">
    <location>
        <begin position="47"/>
        <end position="74"/>
    </location>
</feature>
<keyword evidence="1" id="KW-0812">Transmembrane</keyword>
<dbReference type="EMBL" id="CP000967">
    <property type="protein sequence ID" value="ACD58054.1"/>
    <property type="molecule type" value="Genomic_DNA"/>
</dbReference>
<dbReference type="AlphaFoldDB" id="A0A0K0GIM5"/>
<feature type="transmembrane region" description="Helical" evidence="1">
    <location>
        <begin position="86"/>
        <end position="112"/>
    </location>
</feature>
<keyword evidence="1" id="KW-1133">Transmembrane helix</keyword>
<name>A0A0K0GIM5_XANOP</name>
<proteinExistence type="predicted"/>
<reference evidence="2 3" key="1">
    <citation type="journal article" date="2008" name="BMC Genomics">
        <title>Genome sequence and rapid evolution of the rice pathogen Xanthomonas oryzae pv. oryzae PXO99A.</title>
        <authorList>
            <person name="Salzberg S.L."/>
            <person name="Sommer D.D."/>
            <person name="Schatz M.C."/>
            <person name="Phillippy A.M."/>
            <person name="Rabinowicz P.D."/>
            <person name="Tsuge S."/>
            <person name="Furutani A."/>
            <person name="Ochiai H."/>
            <person name="Delcher A.L."/>
            <person name="Kelley D."/>
            <person name="Madupu R."/>
            <person name="Puiu D."/>
            <person name="Radune D."/>
            <person name="Shumway M."/>
            <person name="Trapnell C."/>
            <person name="Aparna G."/>
            <person name="Jha G."/>
            <person name="Pandey A."/>
            <person name="Patil P.B."/>
            <person name="Ishihara H."/>
            <person name="Meyer D.F."/>
            <person name="Szurek B."/>
            <person name="Verdier V."/>
            <person name="Koebnik R."/>
            <person name="Dow J.M."/>
            <person name="Ryan R.P."/>
            <person name="Hirata H."/>
            <person name="Tsuyumu S."/>
            <person name="Won Lee S."/>
            <person name="Seo Y.S."/>
            <person name="Sriariyanum M."/>
            <person name="Ronald P.C."/>
            <person name="Sonti R.V."/>
            <person name="Van Sluys M.A."/>
            <person name="Leach J.E."/>
            <person name="White F.F."/>
            <person name="Bogdanove A.J."/>
        </authorList>
    </citation>
    <scope>NUCLEOTIDE SEQUENCE [LARGE SCALE GENOMIC DNA]</scope>
    <source>
        <strain evidence="2 3">PXO99A</strain>
    </source>
</reference>
<gene>
    <name evidence="2" type="ordered locus">PXO_04800</name>
</gene>
<organism evidence="2 3">
    <name type="scientific">Xanthomonas oryzae pv. oryzae (strain PXO99A)</name>
    <dbReference type="NCBI Taxonomy" id="360094"/>
    <lineage>
        <taxon>Bacteria</taxon>
        <taxon>Pseudomonadati</taxon>
        <taxon>Pseudomonadota</taxon>
        <taxon>Gammaproteobacteria</taxon>
        <taxon>Lysobacterales</taxon>
        <taxon>Lysobacteraceae</taxon>
        <taxon>Xanthomonas</taxon>
    </lineage>
</organism>
<evidence type="ECO:0008006" key="4">
    <source>
        <dbReference type="Google" id="ProtNLM"/>
    </source>
</evidence>
<keyword evidence="1" id="KW-0472">Membrane</keyword>
<dbReference type="Proteomes" id="UP000001740">
    <property type="component" value="Chromosome"/>
</dbReference>
<sequence>MGSGTQRTQMLPAMAGCVLPWLVCLLAAVVALNGQVALLRTGATDPAGMTQLATCILLLMLGALWWSVCAVQAVAAAGGCARTRAFCAWALTVAALGILIAVLRVPVAVVAFA</sequence>